<evidence type="ECO:0000313" key="12">
    <source>
        <dbReference type="EMBL" id="BAV95457.1"/>
    </source>
</evidence>
<comment type="subcellular location">
    <subcellularLocation>
        <location evidence="1">Cell membrane</location>
        <topology evidence="1">Multi-pass membrane protein</topology>
    </subcellularLocation>
</comment>
<dbReference type="GO" id="GO:0015421">
    <property type="term" value="F:ABC-type oligopeptide transporter activity"/>
    <property type="evidence" value="ECO:0007669"/>
    <property type="project" value="TreeGrafter"/>
</dbReference>
<dbReference type="SUPFAM" id="SSF90123">
    <property type="entry name" value="ABC transporter transmembrane region"/>
    <property type="match status" value="1"/>
</dbReference>
<evidence type="ECO:0000313" key="13">
    <source>
        <dbReference type="Proteomes" id="UP000243197"/>
    </source>
</evidence>
<dbReference type="GO" id="GO:0005886">
    <property type="term" value="C:plasma membrane"/>
    <property type="evidence" value="ECO:0007669"/>
    <property type="project" value="UniProtKB-SubCell"/>
</dbReference>
<proteinExistence type="predicted"/>
<dbReference type="RefSeq" id="WP_096687253.1">
    <property type="nucleotide sequence ID" value="NZ_AP014564.1"/>
</dbReference>
<evidence type="ECO:0000256" key="8">
    <source>
        <dbReference type="ARBA" id="ARBA00023136"/>
    </source>
</evidence>
<keyword evidence="5" id="KW-0547">Nucleotide-binding</keyword>
<dbReference type="SUPFAM" id="SSF52540">
    <property type="entry name" value="P-loop containing nucleoside triphosphate hydrolases"/>
    <property type="match status" value="1"/>
</dbReference>
<sequence length="573" mass="65340">MSSLYSLNKYYFRYKYRFLLGVFFVVGGNIFALVMPNLVGRLFDDISDVISGNLSKSEIIDSLIYLGLMVIAATFLRSFFLFMMRQTIIVMSRMIEYDIKNDIYSHYQKLSLNFYKQNRTGDLMNRITEDLSHVRMYLGPACMYSINLLTLILITISNMFRIDVILTLWSIIPLPFLSFIIYKVSDKINSKSEDIQKQLSSVFTFSQEIFSGIREIKSYAVEENTQRQFQKITKEGKVKNLSLVKIQALFFPSMVLLVGISNLLVVYVGGQRVMQGYITTGVIAEFIIYINILTWPIASVGWVASIIQKAEASQDRINEFLFQKPEIVNNTKERTKISGNITFDKVNLVYENTGIHALKDISFNIKGGEMLGVIGKTGSGRSTIVELITRLYETTSGRVYIDDTDISKINLDDLRQSIGYVPQESFLFSDTISENIRFGNKDVSQEEIEDISKKVSLHNDVMSFPDKYNTMIGERGITLSGGQKQRISIARAIIKNPKILILDDCFSAIDTKTEEDILSYLSFFFKSRTSIMITNRVSSIKKADQILVLANGEVLARGTHTELLENDLYRKFL</sequence>
<evidence type="ECO:0000256" key="5">
    <source>
        <dbReference type="ARBA" id="ARBA00022741"/>
    </source>
</evidence>
<evidence type="ECO:0000256" key="3">
    <source>
        <dbReference type="ARBA" id="ARBA00022475"/>
    </source>
</evidence>
<dbReference type="Gene3D" id="3.40.50.300">
    <property type="entry name" value="P-loop containing nucleotide triphosphate hydrolases"/>
    <property type="match status" value="1"/>
</dbReference>
<dbReference type="InterPro" id="IPR027417">
    <property type="entry name" value="P-loop_NTPase"/>
</dbReference>
<evidence type="ECO:0000256" key="7">
    <source>
        <dbReference type="ARBA" id="ARBA00022989"/>
    </source>
</evidence>
<keyword evidence="13" id="KW-1185">Reference proteome</keyword>
<reference evidence="12 13" key="1">
    <citation type="submission" date="2014-03" db="EMBL/GenBank/DDBJ databases">
        <title>complete genome sequence of Flavobacteriaceae bacterium JBKA-6.</title>
        <authorList>
            <person name="Takano T."/>
            <person name="Nakamura Y."/>
            <person name="Takuma S."/>
            <person name="Yasuike M."/>
            <person name="Matsuyama T."/>
            <person name="Sakai T."/>
            <person name="Fujiwara A."/>
            <person name="Kimoto K."/>
            <person name="Fukuda Y."/>
            <person name="Kondo H."/>
            <person name="Hirono I."/>
            <person name="Nakayasu C."/>
        </authorList>
    </citation>
    <scope>NUCLEOTIDE SEQUENCE [LARGE SCALE GENOMIC DNA]</scope>
    <source>
        <strain evidence="12 13">JBKA-6</strain>
    </source>
</reference>
<accession>A0A1J1DZX1</accession>
<dbReference type="GO" id="GO:0005524">
    <property type="term" value="F:ATP binding"/>
    <property type="evidence" value="ECO:0007669"/>
    <property type="project" value="UniProtKB-KW"/>
</dbReference>
<dbReference type="InterPro" id="IPR017871">
    <property type="entry name" value="ABC_transporter-like_CS"/>
</dbReference>
<organism evidence="12 13">
    <name type="scientific">Ichthyobacterium seriolicida</name>
    <dbReference type="NCBI Taxonomy" id="242600"/>
    <lineage>
        <taxon>Bacteria</taxon>
        <taxon>Pseudomonadati</taxon>
        <taxon>Bacteroidota</taxon>
        <taxon>Flavobacteriia</taxon>
        <taxon>Flavobacteriales</taxon>
        <taxon>Ichthyobacteriaceae</taxon>
        <taxon>Ichthyobacterium</taxon>
    </lineage>
</organism>
<feature type="domain" description="ABC transmembrane type-1" evidence="11">
    <location>
        <begin position="19"/>
        <end position="309"/>
    </location>
</feature>
<feature type="domain" description="ABC transporter" evidence="10">
    <location>
        <begin position="343"/>
        <end position="573"/>
    </location>
</feature>
<dbReference type="Proteomes" id="UP000243197">
    <property type="component" value="Chromosome"/>
</dbReference>
<feature type="transmembrane region" description="Helical" evidence="9">
    <location>
        <begin position="282"/>
        <end position="307"/>
    </location>
</feature>
<dbReference type="FunFam" id="3.40.50.300:FF:000221">
    <property type="entry name" value="Multidrug ABC transporter ATP-binding protein"/>
    <property type="match status" value="1"/>
</dbReference>
<evidence type="ECO:0000256" key="6">
    <source>
        <dbReference type="ARBA" id="ARBA00022840"/>
    </source>
</evidence>
<dbReference type="KEGG" id="ise:JBKA6_1444"/>
<dbReference type="EMBL" id="AP014564">
    <property type="protein sequence ID" value="BAV95457.1"/>
    <property type="molecule type" value="Genomic_DNA"/>
</dbReference>
<feature type="transmembrane region" description="Helical" evidence="9">
    <location>
        <begin position="20"/>
        <end position="43"/>
    </location>
</feature>
<dbReference type="InterPro" id="IPR036640">
    <property type="entry name" value="ABC1_TM_sf"/>
</dbReference>
<dbReference type="OrthoDB" id="9780296at2"/>
<dbReference type="InterPro" id="IPR003439">
    <property type="entry name" value="ABC_transporter-like_ATP-bd"/>
</dbReference>
<keyword evidence="3" id="KW-1003">Cell membrane</keyword>
<evidence type="ECO:0000256" key="9">
    <source>
        <dbReference type="SAM" id="Phobius"/>
    </source>
</evidence>
<dbReference type="PROSITE" id="PS50893">
    <property type="entry name" value="ABC_TRANSPORTER_2"/>
    <property type="match status" value="1"/>
</dbReference>
<gene>
    <name evidence="12" type="ORF">JBKA6_1444</name>
</gene>
<evidence type="ECO:0000256" key="1">
    <source>
        <dbReference type="ARBA" id="ARBA00004651"/>
    </source>
</evidence>
<keyword evidence="8 9" id="KW-0472">Membrane</keyword>
<dbReference type="InterPro" id="IPR003593">
    <property type="entry name" value="AAA+_ATPase"/>
</dbReference>
<evidence type="ECO:0000256" key="2">
    <source>
        <dbReference type="ARBA" id="ARBA00022448"/>
    </source>
</evidence>
<dbReference type="Pfam" id="PF00005">
    <property type="entry name" value="ABC_tran"/>
    <property type="match status" value="1"/>
</dbReference>
<feature type="transmembrane region" description="Helical" evidence="9">
    <location>
        <begin position="136"/>
        <end position="156"/>
    </location>
</feature>
<keyword evidence="2" id="KW-0813">Transport</keyword>
<evidence type="ECO:0000259" key="11">
    <source>
        <dbReference type="PROSITE" id="PS50929"/>
    </source>
</evidence>
<evidence type="ECO:0000256" key="4">
    <source>
        <dbReference type="ARBA" id="ARBA00022692"/>
    </source>
</evidence>
<dbReference type="SMART" id="SM00382">
    <property type="entry name" value="AAA"/>
    <property type="match status" value="1"/>
</dbReference>
<dbReference type="PROSITE" id="PS50929">
    <property type="entry name" value="ABC_TM1F"/>
    <property type="match status" value="1"/>
</dbReference>
<feature type="transmembrane region" description="Helical" evidence="9">
    <location>
        <begin position="162"/>
        <end position="182"/>
    </location>
</feature>
<dbReference type="PANTHER" id="PTHR43394">
    <property type="entry name" value="ATP-DEPENDENT PERMEASE MDL1, MITOCHONDRIAL"/>
    <property type="match status" value="1"/>
</dbReference>
<keyword evidence="4 9" id="KW-0812">Transmembrane</keyword>
<dbReference type="PROSITE" id="PS00211">
    <property type="entry name" value="ABC_TRANSPORTER_1"/>
    <property type="match status" value="1"/>
</dbReference>
<dbReference type="InterPro" id="IPR039421">
    <property type="entry name" value="Type_1_exporter"/>
</dbReference>
<dbReference type="CDD" id="cd18541">
    <property type="entry name" value="ABC_6TM_TmrB_like"/>
    <property type="match status" value="1"/>
</dbReference>
<dbReference type="InterPro" id="IPR011527">
    <property type="entry name" value="ABC1_TM_dom"/>
</dbReference>
<feature type="transmembrane region" description="Helical" evidence="9">
    <location>
        <begin position="249"/>
        <end position="270"/>
    </location>
</feature>
<dbReference type="Gene3D" id="1.20.1560.10">
    <property type="entry name" value="ABC transporter type 1, transmembrane domain"/>
    <property type="match status" value="1"/>
</dbReference>
<dbReference type="PANTHER" id="PTHR43394:SF1">
    <property type="entry name" value="ATP-BINDING CASSETTE SUB-FAMILY B MEMBER 10, MITOCHONDRIAL"/>
    <property type="match status" value="1"/>
</dbReference>
<name>A0A1J1DZX1_9FLAO</name>
<feature type="transmembrane region" description="Helical" evidence="9">
    <location>
        <begin position="63"/>
        <end position="84"/>
    </location>
</feature>
<keyword evidence="6" id="KW-0067">ATP-binding</keyword>
<dbReference type="Pfam" id="PF00664">
    <property type="entry name" value="ABC_membrane"/>
    <property type="match status" value="1"/>
</dbReference>
<dbReference type="AlphaFoldDB" id="A0A1J1DZX1"/>
<dbReference type="GO" id="GO:0016887">
    <property type="term" value="F:ATP hydrolysis activity"/>
    <property type="evidence" value="ECO:0007669"/>
    <property type="project" value="InterPro"/>
</dbReference>
<protein>
    <submittedName>
        <fullName evidence="12">Multidrug ABC transporter</fullName>
    </submittedName>
</protein>
<evidence type="ECO:0000259" key="10">
    <source>
        <dbReference type="PROSITE" id="PS50893"/>
    </source>
</evidence>
<keyword evidence="7 9" id="KW-1133">Transmembrane helix</keyword>